<gene>
    <name evidence="3" type="ORF">MNBD_IGNAVI01-720</name>
</gene>
<dbReference type="EMBL" id="UOGD01000238">
    <property type="protein sequence ID" value="VAX22985.1"/>
    <property type="molecule type" value="Genomic_DNA"/>
</dbReference>
<proteinExistence type="predicted"/>
<dbReference type="InterPro" id="IPR043738">
    <property type="entry name" value="DUF5683"/>
</dbReference>
<feature type="transmembrane region" description="Helical" evidence="1">
    <location>
        <begin position="7"/>
        <end position="31"/>
    </location>
</feature>
<reference evidence="3" key="1">
    <citation type="submission" date="2018-06" db="EMBL/GenBank/DDBJ databases">
        <authorList>
            <person name="Zhirakovskaya E."/>
        </authorList>
    </citation>
    <scope>NUCLEOTIDE SEQUENCE</scope>
</reference>
<keyword evidence="1" id="KW-0812">Transmembrane</keyword>
<evidence type="ECO:0000313" key="3">
    <source>
        <dbReference type="EMBL" id="VAX22985.1"/>
    </source>
</evidence>
<dbReference type="Pfam" id="PF18935">
    <property type="entry name" value="DUF5683"/>
    <property type="match status" value="1"/>
</dbReference>
<organism evidence="3">
    <name type="scientific">hydrothermal vent metagenome</name>
    <dbReference type="NCBI Taxonomy" id="652676"/>
    <lineage>
        <taxon>unclassified sequences</taxon>
        <taxon>metagenomes</taxon>
        <taxon>ecological metagenomes</taxon>
    </lineage>
</organism>
<evidence type="ECO:0000256" key="1">
    <source>
        <dbReference type="SAM" id="Phobius"/>
    </source>
</evidence>
<evidence type="ECO:0000259" key="2">
    <source>
        <dbReference type="Pfam" id="PF18935"/>
    </source>
</evidence>
<feature type="transmembrane region" description="Helical" evidence="1">
    <location>
        <begin position="75"/>
        <end position="93"/>
    </location>
</feature>
<keyword evidence="1" id="KW-0472">Membrane</keyword>
<dbReference type="AlphaFoldDB" id="A0A3B1CV09"/>
<accession>A0A3B1CV09</accession>
<feature type="domain" description="DUF5683" evidence="2">
    <location>
        <begin position="52"/>
        <end position="163"/>
    </location>
</feature>
<sequence length="178" mass="20827">MKDYLNYLILLGKTILKILLVLIVITSPLLAQGELDSNQTVQTKDSTFVMTKSPWGAVGRSALIPGWGQCYNESYWKIPIIWGFMGWFTYLYVENNKLYKKYGDLYRESLKEFPNGDPNYKLARDTYRNDRDQWALILGLTYFLNLVDAYVDAHLFDFSVSENKYYRSPQLNVKLFIN</sequence>
<protein>
    <recommendedName>
        <fullName evidence="2">DUF5683 domain-containing protein</fullName>
    </recommendedName>
</protein>
<name>A0A3B1CV09_9ZZZZ</name>
<keyword evidence="1" id="KW-1133">Transmembrane helix</keyword>